<name>A0A9Q1QJC0_9CARY</name>
<dbReference type="Proteomes" id="UP001153076">
    <property type="component" value="Unassembled WGS sequence"/>
</dbReference>
<accession>A0A9Q1QJC0</accession>
<feature type="compositionally biased region" description="Polar residues" evidence="1">
    <location>
        <begin position="80"/>
        <end position="96"/>
    </location>
</feature>
<protein>
    <submittedName>
        <fullName evidence="2">Uncharacterized protein</fullName>
    </submittedName>
</protein>
<comment type="caution">
    <text evidence="2">The sequence shown here is derived from an EMBL/GenBank/DDBJ whole genome shotgun (WGS) entry which is preliminary data.</text>
</comment>
<evidence type="ECO:0000313" key="3">
    <source>
        <dbReference type="Proteomes" id="UP001153076"/>
    </source>
</evidence>
<feature type="region of interest" description="Disordered" evidence="1">
    <location>
        <begin position="1"/>
        <end position="96"/>
    </location>
</feature>
<dbReference type="EMBL" id="JAKOGI010000100">
    <property type="protein sequence ID" value="KAJ8444372.1"/>
    <property type="molecule type" value="Genomic_DNA"/>
</dbReference>
<gene>
    <name evidence="2" type="ORF">Cgig2_019930</name>
</gene>
<sequence>MIHSQGDEKSREVHSQENLNKHAENRPRLEADPSSEKKGKRTIIGTPHCGKEDERFFEVREPSKPLEEDQTSVDGCDQTFFMSSTNGPNSREETSCQTMSIEAVSKGDSMIRDLKMESDKCSTALDTESTPTTYAEDDPIAKVGKVQHDDGKAMPENMIAQVEATKFCIEGDTSSSGSIMRVKEFDHMEDLSIGAYSGIGSNMEFEAHNANPKSVPPDVTSARS</sequence>
<reference evidence="2" key="1">
    <citation type="submission" date="2022-04" db="EMBL/GenBank/DDBJ databases">
        <title>Carnegiea gigantea Genome sequencing and assembly v2.</title>
        <authorList>
            <person name="Copetti D."/>
            <person name="Sanderson M.J."/>
            <person name="Burquez A."/>
            <person name="Wojciechowski M.F."/>
        </authorList>
    </citation>
    <scope>NUCLEOTIDE SEQUENCE</scope>
    <source>
        <strain evidence="2">SGP5-SGP5p</strain>
        <tissue evidence="2">Aerial part</tissue>
    </source>
</reference>
<evidence type="ECO:0000256" key="1">
    <source>
        <dbReference type="SAM" id="MobiDB-lite"/>
    </source>
</evidence>
<proteinExistence type="predicted"/>
<keyword evidence="3" id="KW-1185">Reference proteome</keyword>
<feature type="compositionally biased region" description="Basic and acidic residues" evidence="1">
    <location>
        <begin position="49"/>
        <end position="67"/>
    </location>
</feature>
<organism evidence="2 3">
    <name type="scientific">Carnegiea gigantea</name>
    <dbReference type="NCBI Taxonomy" id="171969"/>
    <lineage>
        <taxon>Eukaryota</taxon>
        <taxon>Viridiplantae</taxon>
        <taxon>Streptophyta</taxon>
        <taxon>Embryophyta</taxon>
        <taxon>Tracheophyta</taxon>
        <taxon>Spermatophyta</taxon>
        <taxon>Magnoliopsida</taxon>
        <taxon>eudicotyledons</taxon>
        <taxon>Gunneridae</taxon>
        <taxon>Pentapetalae</taxon>
        <taxon>Caryophyllales</taxon>
        <taxon>Cactineae</taxon>
        <taxon>Cactaceae</taxon>
        <taxon>Cactoideae</taxon>
        <taxon>Echinocereeae</taxon>
        <taxon>Carnegiea</taxon>
    </lineage>
</organism>
<dbReference type="AlphaFoldDB" id="A0A9Q1QJC0"/>
<feature type="compositionally biased region" description="Basic and acidic residues" evidence="1">
    <location>
        <begin position="1"/>
        <end position="37"/>
    </location>
</feature>
<evidence type="ECO:0000313" key="2">
    <source>
        <dbReference type="EMBL" id="KAJ8444372.1"/>
    </source>
</evidence>